<keyword evidence="2" id="KW-0472">Membrane</keyword>
<reference evidence="3" key="1">
    <citation type="submission" date="2020-12" db="EMBL/GenBank/DDBJ databases">
        <title>Metabolic potential, ecology and presence of endohyphal bacteria is reflected in genomic diversity of Mucoromycotina.</title>
        <authorList>
            <person name="Muszewska A."/>
            <person name="Okrasinska A."/>
            <person name="Steczkiewicz K."/>
            <person name="Drgas O."/>
            <person name="Orlowska M."/>
            <person name="Perlinska-Lenart U."/>
            <person name="Aleksandrzak-Piekarczyk T."/>
            <person name="Szatraj K."/>
            <person name="Zielenkiewicz U."/>
            <person name="Pilsyk S."/>
            <person name="Malc E."/>
            <person name="Mieczkowski P."/>
            <person name="Kruszewska J.S."/>
            <person name="Biernat P."/>
            <person name="Pawlowska J."/>
        </authorList>
    </citation>
    <scope>NUCLEOTIDE SEQUENCE</scope>
    <source>
        <strain evidence="3">WA0000067209</strain>
    </source>
</reference>
<evidence type="ECO:0000256" key="1">
    <source>
        <dbReference type="SAM" id="MobiDB-lite"/>
    </source>
</evidence>
<sequence>MYILVDKTESEQGNGSTATYYKRLVDYGSRPFVDPNFKWLIACVPVLVVIVLVICLRARKARQKPKFAQEDQVQPESEFVNSPAPDTEISETQLVNQNARRLGSPNRTSGSFGQMLPLWNARSTSLSPICSVPPPAYVRDPPDPPKYEDIIGPDDVPLAHCASRLFRQAG</sequence>
<gene>
    <name evidence="3" type="ORF">INT43_008792</name>
</gene>
<proteinExistence type="predicted"/>
<accession>A0A8H7PWK2</accession>
<keyword evidence="4" id="KW-1185">Reference proteome</keyword>
<evidence type="ECO:0000256" key="2">
    <source>
        <dbReference type="SAM" id="Phobius"/>
    </source>
</evidence>
<feature type="region of interest" description="Disordered" evidence="1">
    <location>
        <begin position="65"/>
        <end position="86"/>
    </location>
</feature>
<keyword evidence="2" id="KW-1133">Transmembrane helix</keyword>
<evidence type="ECO:0000313" key="4">
    <source>
        <dbReference type="Proteomes" id="UP000654370"/>
    </source>
</evidence>
<name>A0A8H7PWK2_MORIS</name>
<dbReference type="OrthoDB" id="2393018at2759"/>
<comment type="caution">
    <text evidence="3">The sequence shown here is derived from an EMBL/GenBank/DDBJ whole genome shotgun (WGS) entry which is preliminary data.</text>
</comment>
<feature type="transmembrane region" description="Helical" evidence="2">
    <location>
        <begin position="37"/>
        <end position="56"/>
    </location>
</feature>
<evidence type="ECO:0000313" key="3">
    <source>
        <dbReference type="EMBL" id="KAG2181210.1"/>
    </source>
</evidence>
<dbReference type="Proteomes" id="UP000654370">
    <property type="component" value="Unassembled WGS sequence"/>
</dbReference>
<dbReference type="EMBL" id="JAEPQZ010000005">
    <property type="protein sequence ID" value="KAG2181210.1"/>
    <property type="molecule type" value="Genomic_DNA"/>
</dbReference>
<keyword evidence="2" id="KW-0812">Transmembrane</keyword>
<protein>
    <submittedName>
        <fullName evidence="3">Uncharacterized protein</fullName>
    </submittedName>
</protein>
<organism evidence="3 4">
    <name type="scientific">Mortierella isabellina</name>
    <name type="common">Filamentous fungus</name>
    <name type="synonym">Umbelopsis isabellina</name>
    <dbReference type="NCBI Taxonomy" id="91625"/>
    <lineage>
        <taxon>Eukaryota</taxon>
        <taxon>Fungi</taxon>
        <taxon>Fungi incertae sedis</taxon>
        <taxon>Mucoromycota</taxon>
        <taxon>Mucoromycotina</taxon>
        <taxon>Umbelopsidomycetes</taxon>
        <taxon>Umbelopsidales</taxon>
        <taxon>Umbelopsidaceae</taxon>
        <taxon>Umbelopsis</taxon>
    </lineage>
</organism>
<dbReference type="AlphaFoldDB" id="A0A8H7PWK2"/>